<accession>A0AAI9PDG2</accession>
<evidence type="ECO:0000313" key="4">
    <source>
        <dbReference type="Proteomes" id="UP001165145"/>
    </source>
</evidence>
<dbReference type="EMBL" id="BRLF01000002">
    <property type="protein sequence ID" value="GKX46401.1"/>
    <property type="molecule type" value="Genomic_DNA"/>
</dbReference>
<reference evidence="1" key="1">
    <citation type="submission" date="2022-06" db="EMBL/GenBank/DDBJ databases">
        <title>Draft genome sequences of Pectobacterium carotovorum subsp. carotovorum str. NBRC12380.</title>
        <authorList>
            <person name="Wakabayashi Y."/>
            <person name="Kojima K."/>
        </authorList>
    </citation>
    <scope>NUCLEOTIDE SEQUENCE</scope>
    <source>
        <strain evidence="1">NBRC 12380</strain>
    </source>
</reference>
<dbReference type="AlphaFoldDB" id="A0AAI9PDG2"/>
<evidence type="ECO:0000313" key="2">
    <source>
        <dbReference type="EMBL" id="GLV68826.1"/>
    </source>
</evidence>
<gene>
    <name evidence="2" type="ORF">Pcaca03_12700</name>
    <name evidence="1" type="ORF">SOASR016_11530</name>
</gene>
<dbReference type="EMBL" id="BSRL01000002">
    <property type="protein sequence ID" value="GLV68826.1"/>
    <property type="molecule type" value="Genomic_DNA"/>
</dbReference>
<organism evidence="2 4">
    <name type="scientific">Pectobacterium carotovorum subsp. carotovorum</name>
    <name type="common">Erwinia carotovora subsp. carotovora</name>
    <dbReference type="NCBI Taxonomy" id="555"/>
    <lineage>
        <taxon>Bacteria</taxon>
        <taxon>Pseudomonadati</taxon>
        <taxon>Pseudomonadota</taxon>
        <taxon>Gammaproteobacteria</taxon>
        <taxon>Enterobacterales</taxon>
        <taxon>Pectobacteriaceae</taxon>
        <taxon>Pectobacterium</taxon>
    </lineage>
</organism>
<dbReference type="Proteomes" id="UP001165145">
    <property type="component" value="Unassembled WGS sequence"/>
</dbReference>
<evidence type="ECO:0000313" key="3">
    <source>
        <dbReference type="Proteomes" id="UP001058167"/>
    </source>
</evidence>
<reference evidence="2" key="2">
    <citation type="submission" date="2023-02" db="EMBL/GenBank/DDBJ databases">
        <title>Pectobacterium carotovorum subsp. carotovorum NBRC 12380.</title>
        <authorList>
            <person name="Ichikawa N."/>
            <person name="Sato H."/>
            <person name="Tonouchi N."/>
        </authorList>
    </citation>
    <scope>NUCLEOTIDE SEQUENCE</scope>
    <source>
        <strain evidence="2">NBRC 12380</strain>
    </source>
</reference>
<evidence type="ECO:0000313" key="1">
    <source>
        <dbReference type="EMBL" id="GKX46401.1"/>
    </source>
</evidence>
<proteinExistence type="predicted"/>
<name>A0AAI9PDG2_PECCC</name>
<protein>
    <submittedName>
        <fullName evidence="2">Uncharacterized protein</fullName>
    </submittedName>
</protein>
<comment type="caution">
    <text evidence="2">The sequence shown here is derived from an EMBL/GenBank/DDBJ whole genome shotgun (WGS) entry which is preliminary data.</text>
</comment>
<dbReference type="Proteomes" id="UP001058167">
    <property type="component" value="Unassembled WGS sequence"/>
</dbReference>
<sequence>MAVQRLCMSENGFMAENGVYVQEMKTSLAMKRLTRAEIGGGPASYIPAHTSPAAAASFRT</sequence>
<keyword evidence="3" id="KW-1185">Reference proteome</keyword>